<dbReference type="RefSeq" id="WP_041894275.1">
    <property type="nucleotide sequence ID" value="NZ_CP010086.2"/>
</dbReference>
<evidence type="ECO:0000313" key="1">
    <source>
        <dbReference type="EMBL" id="AJG97445.1"/>
    </source>
</evidence>
<dbReference type="EMBL" id="CP010086">
    <property type="protein sequence ID" value="AJG97445.1"/>
    <property type="molecule type" value="Genomic_DNA"/>
</dbReference>
<accession>A0A0B5Q907</accession>
<dbReference type="NCBIfam" id="NF038110">
    <property type="entry name" value="Lys_methyl_FliB"/>
    <property type="match status" value="1"/>
</dbReference>
<name>A0A0B5Q907_CLOBE</name>
<dbReference type="OrthoDB" id="86584at2"/>
<gene>
    <name evidence="1" type="ORF">LF65_00818</name>
</gene>
<organism evidence="1 2">
    <name type="scientific">Clostridium beijerinckii</name>
    <name type="common">Clostridium MP</name>
    <dbReference type="NCBI Taxonomy" id="1520"/>
    <lineage>
        <taxon>Bacteria</taxon>
        <taxon>Bacillati</taxon>
        <taxon>Bacillota</taxon>
        <taxon>Clostridia</taxon>
        <taxon>Eubacteriales</taxon>
        <taxon>Clostridiaceae</taxon>
        <taxon>Clostridium</taxon>
    </lineage>
</organism>
<dbReference type="STRING" id="1520.LF65_00818"/>
<evidence type="ECO:0000313" key="2">
    <source>
        <dbReference type="Proteomes" id="UP000031866"/>
    </source>
</evidence>
<proteinExistence type="predicted"/>
<protein>
    <submittedName>
        <fullName evidence="1">Lysine-N-methylase</fullName>
    </submittedName>
</protein>
<dbReference type="AlphaFoldDB" id="A0A0B5Q907"/>
<dbReference type="Proteomes" id="UP000031866">
    <property type="component" value="Chromosome"/>
</dbReference>
<reference evidence="2" key="1">
    <citation type="submission" date="2014-12" db="EMBL/GenBank/DDBJ databases">
        <title>Genome sequence of Clostridium beijerinckii strain 59B.</title>
        <authorList>
            <person name="Little G.T."/>
            <person name="Minton N.P."/>
        </authorList>
    </citation>
    <scope>NUCLEOTIDE SEQUENCE [LARGE SCALE GENOMIC DNA]</scope>
    <source>
        <strain evidence="2">59B</strain>
    </source>
</reference>
<dbReference type="KEGG" id="cbei:LF65_00818"/>
<dbReference type="GO" id="GO:0008168">
    <property type="term" value="F:methyltransferase activity"/>
    <property type="evidence" value="ECO:0007669"/>
    <property type="project" value="UniProtKB-KW"/>
</dbReference>
<sequence length="377" mass="44185">MNKIDTLKISNYDKFKCTADKCKFTCCEGWDISVDDNTYDNWKNDKSNNILNNVKIKRYEGKDEYFINKKTNEVCPLLDSHGLCNIVKDHGENYLSLTCQMFPRIENIFEDRRELSLSCSCPEVLEFIGSETGKINMTSESHIYLESNALEIKVRETIINILQQENFLLENKLIISFQMLSTILENENLGEHALLKELEKYKYRNYVKELIDMYKGIKINTNDSVEEVNNLFLDIIENYKEVSIFNILLKDIANFAENAKIKKLSSKWNDYKSLFEQYSSFIENCIISKIFSNCISDDIEEMIISFQMIILEYLLLRYSLFLKYCIENKIDEEDMKNYTVAFSRIIGNNTDAMIEFIRDGFGDDILEIGYLCFITLV</sequence>
<keyword evidence="1" id="KW-0489">Methyltransferase</keyword>
<dbReference type="GO" id="GO:0032259">
    <property type="term" value="P:methylation"/>
    <property type="evidence" value="ECO:0007669"/>
    <property type="project" value="UniProtKB-KW"/>
</dbReference>
<keyword evidence="1" id="KW-0808">Transferase</keyword>